<dbReference type="PROSITE" id="PS50082">
    <property type="entry name" value="WD_REPEATS_2"/>
    <property type="match status" value="2"/>
</dbReference>
<feature type="compositionally biased region" description="Pro residues" evidence="4">
    <location>
        <begin position="222"/>
        <end position="233"/>
    </location>
</feature>
<dbReference type="STRING" id="436017.A4SAZ6"/>
<dbReference type="Gene3D" id="2.130.10.10">
    <property type="entry name" value="YVTN repeat-like/Quinoprotein amine dehydrogenase"/>
    <property type="match status" value="1"/>
</dbReference>
<dbReference type="InterPro" id="IPR015943">
    <property type="entry name" value="WD40/YVTN_repeat-like_dom_sf"/>
</dbReference>
<keyword evidence="2" id="KW-0677">Repeat</keyword>
<dbReference type="Pfam" id="PF00400">
    <property type="entry name" value="WD40"/>
    <property type="match status" value="3"/>
</dbReference>
<evidence type="ECO:0000313" key="6">
    <source>
        <dbReference type="Proteomes" id="UP000001568"/>
    </source>
</evidence>
<dbReference type="RefSeq" id="XP_001422527.1">
    <property type="nucleotide sequence ID" value="XM_001422490.1"/>
</dbReference>
<dbReference type="AlphaFoldDB" id="A4SAZ6"/>
<evidence type="ECO:0000256" key="1">
    <source>
        <dbReference type="ARBA" id="ARBA00022574"/>
    </source>
</evidence>
<feature type="repeat" description="WD" evidence="3">
    <location>
        <begin position="557"/>
        <end position="602"/>
    </location>
</feature>
<accession>A4SAZ6</accession>
<dbReference type="InterPro" id="IPR020472">
    <property type="entry name" value="WD40_PAC1"/>
</dbReference>
<feature type="compositionally biased region" description="Low complexity" evidence="4">
    <location>
        <begin position="359"/>
        <end position="368"/>
    </location>
</feature>
<evidence type="ECO:0000256" key="2">
    <source>
        <dbReference type="ARBA" id="ARBA00022737"/>
    </source>
</evidence>
<dbReference type="KEGG" id="olu:OSTLU_19010"/>
<evidence type="ECO:0000256" key="3">
    <source>
        <dbReference type="PROSITE-ProRule" id="PRU00221"/>
    </source>
</evidence>
<evidence type="ECO:0000313" key="5">
    <source>
        <dbReference type="EMBL" id="ABP00844.1"/>
    </source>
</evidence>
<dbReference type="GeneID" id="5006746"/>
<feature type="compositionally biased region" description="Basic and acidic residues" evidence="4">
    <location>
        <begin position="23"/>
        <end position="40"/>
    </location>
</feature>
<dbReference type="eggNOG" id="KOG0274">
    <property type="taxonomic scope" value="Eukaryota"/>
</dbReference>
<dbReference type="PROSITE" id="PS00678">
    <property type="entry name" value="WD_REPEATS_1"/>
    <property type="match status" value="1"/>
</dbReference>
<dbReference type="OrthoDB" id="256303at2759"/>
<dbReference type="InterPro" id="IPR001680">
    <property type="entry name" value="WD40_rpt"/>
</dbReference>
<dbReference type="InterPro" id="IPR019775">
    <property type="entry name" value="WD40_repeat_CS"/>
</dbReference>
<reference evidence="5 6" key="1">
    <citation type="journal article" date="2007" name="Proc. Natl. Acad. Sci. U.S.A.">
        <title>The tiny eukaryote Ostreococcus provides genomic insights into the paradox of plankton speciation.</title>
        <authorList>
            <person name="Palenik B."/>
            <person name="Grimwood J."/>
            <person name="Aerts A."/>
            <person name="Rouze P."/>
            <person name="Salamov A."/>
            <person name="Putnam N."/>
            <person name="Dupont C."/>
            <person name="Jorgensen R."/>
            <person name="Derelle E."/>
            <person name="Rombauts S."/>
            <person name="Zhou K."/>
            <person name="Otillar R."/>
            <person name="Merchant S.S."/>
            <person name="Podell S."/>
            <person name="Gaasterland T."/>
            <person name="Napoli C."/>
            <person name="Gendler K."/>
            <person name="Manuell A."/>
            <person name="Tai V."/>
            <person name="Vallon O."/>
            <person name="Piganeau G."/>
            <person name="Jancek S."/>
            <person name="Heijde M."/>
            <person name="Jabbari K."/>
            <person name="Bowler C."/>
            <person name="Lohr M."/>
            <person name="Robbens S."/>
            <person name="Werner G."/>
            <person name="Dubchak I."/>
            <person name="Pazour G.J."/>
            <person name="Ren Q."/>
            <person name="Paulsen I."/>
            <person name="Delwiche C."/>
            <person name="Schmutz J."/>
            <person name="Rokhsar D."/>
            <person name="Van de Peer Y."/>
            <person name="Moreau H."/>
            <person name="Grigoriev I.V."/>
        </authorList>
    </citation>
    <scope>NUCLEOTIDE SEQUENCE [LARGE SCALE GENOMIC DNA]</scope>
    <source>
        <strain evidence="5 6">CCE9901</strain>
    </source>
</reference>
<dbReference type="PANTHER" id="PTHR19848:SF7">
    <property type="entry name" value="F-BOX AND WD-40 DOMAIN PROTEIN 7"/>
    <property type="match status" value="1"/>
</dbReference>
<dbReference type="OMA" id="VWDARQH"/>
<dbReference type="PRINTS" id="PR00320">
    <property type="entry name" value="GPROTEINBRPT"/>
</dbReference>
<dbReference type="PROSITE" id="PS50294">
    <property type="entry name" value="WD_REPEATS_REGION"/>
    <property type="match status" value="1"/>
</dbReference>
<keyword evidence="6" id="KW-1185">Reference proteome</keyword>
<keyword evidence="1 3" id="KW-0853">WD repeat</keyword>
<protein>
    <submittedName>
        <fullName evidence="5">Uncharacterized protein</fullName>
    </submittedName>
</protein>
<dbReference type="EMBL" id="CP000600">
    <property type="protein sequence ID" value="ABP00844.1"/>
    <property type="molecule type" value="Genomic_DNA"/>
</dbReference>
<proteinExistence type="predicted"/>
<dbReference type="Gramene" id="ABP00844">
    <property type="protein sequence ID" value="ABP00844"/>
    <property type="gene ID" value="OSTLU_19010"/>
</dbReference>
<dbReference type="PANTHER" id="PTHR19848">
    <property type="entry name" value="WD40 REPEAT PROTEIN"/>
    <property type="match status" value="1"/>
</dbReference>
<feature type="region of interest" description="Disordered" evidence="4">
    <location>
        <begin position="1"/>
        <end position="151"/>
    </location>
</feature>
<feature type="region of interest" description="Disordered" evidence="4">
    <location>
        <begin position="330"/>
        <end position="396"/>
    </location>
</feature>
<gene>
    <name evidence="5" type="ORF">OSTLU_19010</name>
</gene>
<dbReference type="SMART" id="SM00320">
    <property type="entry name" value="WD40"/>
    <property type="match status" value="5"/>
</dbReference>
<dbReference type="SUPFAM" id="SSF50978">
    <property type="entry name" value="WD40 repeat-like"/>
    <property type="match status" value="1"/>
</dbReference>
<sequence length="794" mass="84376">MDRAREPAGDAGGRAPSLDALDAPDRARDDARDGANDVEWRTVNGRKNAKSSRERLARSSSSQSRAEEIADASVARVNAYEAIAPPGTPTRSEREGEGEGTEGRDARRRAKRRARRGTRRTSAALRVLGGASTGASEDEYYGEGADGGWGIGGIAARAAALAAATARARFDTAREATTTPDSDAAGRGKEEGEVVPLMMRTFPPIGGSRPPLPGRATVRAPMSPPRPRPPKTPKTPKSPTTLERTKSGRHGGDGEEREHQNALDWFFHQMDLAFAGVMLAVYAFYDTVMKFIGIKVLRVSQSSRSVRQTEARVAEERAAVEEFEEILSARQTATEASSRSPSASDVDGANRTSRPRTPPSASTSATTSKHATIPSVEQRVVEEREEGELTPSHALRRRLSSSLGGAWGGGGNTPPSFRVARVDEDATHAHNELVSCVGSRGDEYITGGWDGTLRTWKWDPTKGLSGGLPMTGQHNDNVEFLSVDAREDHERLAISGGRDCTVRIWDVAKRSQRSRIYAFENIASGCVDWESQTVAVGSRGGAVMLWDAEKGSKKCTLRGHDGEVTSMCTYDWSEGGATLYVSGGADGTVRVWDARQHVAVATMTEHRRRVYAVCPGPKGIIFAGDFSSNVKVHSLSNPGALPRLLPNVPSMDGCEAPIAGLQYVKLDGMNGGGLLLSTAAYFPLNENGEESDDDDAPQGCVHVRAVDATGAGVGPVSDQDGDGYMYTLKGIEGLLTCASLTATSDGHRMRLVVGAGSGALGAYAEGGALSGQTADDAYASTIERADDLGVESFD</sequence>
<dbReference type="HOGENOM" id="CLU_019433_0_0_1"/>
<evidence type="ECO:0000256" key="4">
    <source>
        <dbReference type="SAM" id="MobiDB-lite"/>
    </source>
</evidence>
<feature type="compositionally biased region" description="Basic and acidic residues" evidence="4">
    <location>
        <begin position="91"/>
        <end position="105"/>
    </location>
</feature>
<feature type="compositionally biased region" description="Polar residues" evidence="4">
    <location>
        <begin position="330"/>
        <end position="343"/>
    </location>
</feature>
<feature type="compositionally biased region" description="Basic residues" evidence="4">
    <location>
        <begin position="106"/>
        <end position="119"/>
    </location>
</feature>
<dbReference type="Proteomes" id="UP000001568">
    <property type="component" value="Chromosome 20"/>
</dbReference>
<feature type="repeat" description="WD" evidence="3">
    <location>
        <begin position="471"/>
        <end position="515"/>
    </location>
</feature>
<dbReference type="InterPro" id="IPR036322">
    <property type="entry name" value="WD40_repeat_dom_sf"/>
</dbReference>
<name>A4SAZ6_OSTLU</name>
<organism evidence="5 6">
    <name type="scientific">Ostreococcus lucimarinus (strain CCE9901)</name>
    <dbReference type="NCBI Taxonomy" id="436017"/>
    <lineage>
        <taxon>Eukaryota</taxon>
        <taxon>Viridiplantae</taxon>
        <taxon>Chlorophyta</taxon>
        <taxon>Mamiellophyceae</taxon>
        <taxon>Mamiellales</taxon>
        <taxon>Bathycoccaceae</taxon>
        <taxon>Ostreococcus</taxon>
    </lineage>
</organism>
<feature type="region of interest" description="Disordered" evidence="4">
    <location>
        <begin position="169"/>
        <end position="257"/>
    </location>
</feature>
<feature type="compositionally biased region" description="Basic and acidic residues" evidence="4">
    <location>
        <begin position="243"/>
        <end position="257"/>
    </location>
</feature>